<dbReference type="EMBL" id="HG739086">
    <property type="protein sequence ID" value="CDO98465.1"/>
    <property type="molecule type" value="Genomic_DNA"/>
</dbReference>
<accession>A0A068TQ65</accession>
<protein>
    <submittedName>
        <fullName evidence="2">Uncharacterized protein</fullName>
    </submittedName>
</protein>
<dbReference type="OMA" id="DKREDCE"/>
<dbReference type="AlphaFoldDB" id="A0A068TQ65"/>
<dbReference type="Proteomes" id="UP000295252">
    <property type="component" value="Chromosome VI"/>
</dbReference>
<feature type="coiled-coil region" evidence="1">
    <location>
        <begin position="121"/>
        <end position="162"/>
    </location>
</feature>
<evidence type="ECO:0000313" key="3">
    <source>
        <dbReference type="Proteomes" id="UP000295252"/>
    </source>
</evidence>
<reference evidence="3" key="1">
    <citation type="journal article" date="2014" name="Science">
        <title>The coffee genome provides insight into the convergent evolution of caffeine biosynthesis.</title>
        <authorList>
            <person name="Denoeud F."/>
            <person name="Carretero-Paulet L."/>
            <person name="Dereeper A."/>
            <person name="Droc G."/>
            <person name="Guyot R."/>
            <person name="Pietrella M."/>
            <person name="Zheng C."/>
            <person name="Alberti A."/>
            <person name="Anthony F."/>
            <person name="Aprea G."/>
            <person name="Aury J.M."/>
            <person name="Bento P."/>
            <person name="Bernard M."/>
            <person name="Bocs S."/>
            <person name="Campa C."/>
            <person name="Cenci A."/>
            <person name="Combes M.C."/>
            <person name="Crouzillat D."/>
            <person name="Da Silva C."/>
            <person name="Daddiego L."/>
            <person name="De Bellis F."/>
            <person name="Dussert S."/>
            <person name="Garsmeur O."/>
            <person name="Gayraud T."/>
            <person name="Guignon V."/>
            <person name="Jahn K."/>
            <person name="Jamilloux V."/>
            <person name="Joet T."/>
            <person name="Labadie K."/>
            <person name="Lan T."/>
            <person name="Leclercq J."/>
            <person name="Lepelley M."/>
            <person name="Leroy T."/>
            <person name="Li L.T."/>
            <person name="Librado P."/>
            <person name="Lopez L."/>
            <person name="Munoz A."/>
            <person name="Noel B."/>
            <person name="Pallavicini A."/>
            <person name="Perrotta G."/>
            <person name="Poncet V."/>
            <person name="Pot D."/>
            <person name="Priyono X."/>
            <person name="Rigoreau M."/>
            <person name="Rouard M."/>
            <person name="Rozas J."/>
            <person name="Tranchant-Dubreuil C."/>
            <person name="VanBuren R."/>
            <person name="Zhang Q."/>
            <person name="Andrade A.C."/>
            <person name="Argout X."/>
            <person name="Bertrand B."/>
            <person name="de Kochko A."/>
            <person name="Graziosi G."/>
            <person name="Henry R.J."/>
            <person name="Jayarama X."/>
            <person name="Ming R."/>
            <person name="Nagai C."/>
            <person name="Rounsley S."/>
            <person name="Sankoff D."/>
            <person name="Giuliano G."/>
            <person name="Albert V.A."/>
            <person name="Wincker P."/>
            <person name="Lashermes P."/>
        </authorList>
    </citation>
    <scope>NUCLEOTIDE SEQUENCE [LARGE SCALE GENOMIC DNA]</scope>
    <source>
        <strain evidence="3">cv. DH200-94</strain>
    </source>
</reference>
<name>A0A068TQ65_COFCA</name>
<proteinExistence type="predicted"/>
<keyword evidence="3" id="KW-1185">Reference proteome</keyword>
<evidence type="ECO:0000313" key="2">
    <source>
        <dbReference type="EMBL" id="CDO98465.1"/>
    </source>
</evidence>
<dbReference type="InParanoid" id="A0A068TQ65"/>
<gene>
    <name evidence="2" type="ORF">GSCOC_T00022565001</name>
</gene>
<organism evidence="2 3">
    <name type="scientific">Coffea canephora</name>
    <name type="common">Robusta coffee</name>
    <dbReference type="NCBI Taxonomy" id="49390"/>
    <lineage>
        <taxon>Eukaryota</taxon>
        <taxon>Viridiplantae</taxon>
        <taxon>Streptophyta</taxon>
        <taxon>Embryophyta</taxon>
        <taxon>Tracheophyta</taxon>
        <taxon>Spermatophyta</taxon>
        <taxon>Magnoliopsida</taxon>
        <taxon>eudicotyledons</taxon>
        <taxon>Gunneridae</taxon>
        <taxon>Pentapetalae</taxon>
        <taxon>asterids</taxon>
        <taxon>lamiids</taxon>
        <taxon>Gentianales</taxon>
        <taxon>Rubiaceae</taxon>
        <taxon>Ixoroideae</taxon>
        <taxon>Gardenieae complex</taxon>
        <taxon>Bertiereae - Coffeeae clade</taxon>
        <taxon>Coffeeae</taxon>
        <taxon>Coffea</taxon>
    </lineage>
</organism>
<keyword evidence="1" id="KW-0175">Coiled coil</keyword>
<evidence type="ECO:0000256" key="1">
    <source>
        <dbReference type="SAM" id="Coils"/>
    </source>
</evidence>
<dbReference type="PhylomeDB" id="A0A068TQ65"/>
<sequence length="247" mass="28508">MEDSGAILCQISSLKDMLDHVNEEIEKNIQITRDIESEIVKCGEIETALIARELELMRTAYMLQLEIHGLKIVTDDSTSSVKVLENEICCLRMKKNEIKRRMNSKREQFMVVCLDFQEEISKRENDRASVLLEEKQVLENEIDDLNKKNNALKNSMMAFMEDIVEDLQGSISALQVEIQARNFENDKMLKDIEELKATLLSAISFGLQISSKSHVFFISSKILGYYLEYFKPLLSCNCLFYKVLQTL</sequence>
<dbReference type="OrthoDB" id="780314at2759"/>
<dbReference type="Gramene" id="CDO98465">
    <property type="protein sequence ID" value="CDO98465"/>
    <property type="gene ID" value="GSCOC_T00022565001"/>
</dbReference>